<keyword evidence="3" id="KW-1185">Reference proteome</keyword>
<protein>
    <submittedName>
        <fullName evidence="2">Recombinase family protein</fullName>
    </submittedName>
</protein>
<comment type="caution">
    <text evidence="2">The sequence shown here is derived from an EMBL/GenBank/DDBJ whole genome shotgun (WGS) entry which is preliminary data.</text>
</comment>
<evidence type="ECO:0000313" key="2">
    <source>
        <dbReference type="EMBL" id="MBW6411341.1"/>
    </source>
</evidence>
<dbReference type="InterPro" id="IPR006119">
    <property type="entry name" value="Resolv_N"/>
</dbReference>
<dbReference type="PANTHER" id="PTHR30461">
    <property type="entry name" value="DNA-INVERTASE FROM LAMBDOID PROPHAGE"/>
    <property type="match status" value="1"/>
</dbReference>
<dbReference type="SMART" id="SM00857">
    <property type="entry name" value="Resolvase"/>
    <property type="match status" value="1"/>
</dbReference>
<dbReference type="InterPro" id="IPR036162">
    <property type="entry name" value="Resolvase-like_N_sf"/>
</dbReference>
<gene>
    <name evidence="2" type="ORF">KYD98_14700</name>
</gene>
<dbReference type="Proteomes" id="UP001519921">
    <property type="component" value="Unassembled WGS sequence"/>
</dbReference>
<sequence>MLRSLNNNVETKKKVAIYVSPYGKQNDKECYSNEEQERLIREYCINNNLEVYKCYSDNLSETSFLNNKPSLEELLNDSKDKKFDKLVTFKLKCLGTKLENVLKIISITHKNNITLNSYSEPFETDTPSGKMQFEMMKMIIEFQKEFDN</sequence>
<dbReference type="Pfam" id="PF00239">
    <property type="entry name" value="Resolvase"/>
    <property type="match status" value="1"/>
</dbReference>
<evidence type="ECO:0000259" key="1">
    <source>
        <dbReference type="SMART" id="SM00857"/>
    </source>
</evidence>
<dbReference type="SUPFAM" id="SSF53041">
    <property type="entry name" value="Resolvase-like"/>
    <property type="match status" value="1"/>
</dbReference>
<accession>A0ABS7ASF2</accession>
<dbReference type="RefSeq" id="WP_219780809.1">
    <property type="nucleotide sequence ID" value="NZ_JAHXPT010000013.1"/>
</dbReference>
<evidence type="ECO:0000313" key="3">
    <source>
        <dbReference type="Proteomes" id="UP001519921"/>
    </source>
</evidence>
<proteinExistence type="predicted"/>
<dbReference type="EMBL" id="JAHXPT010000013">
    <property type="protein sequence ID" value="MBW6411341.1"/>
    <property type="molecule type" value="Genomic_DNA"/>
</dbReference>
<name>A0ABS7ASF2_9CLOT</name>
<dbReference type="InterPro" id="IPR050639">
    <property type="entry name" value="SSR_resolvase"/>
</dbReference>
<organism evidence="2 3">
    <name type="scientific">Clostridium weizhouense</name>
    <dbReference type="NCBI Taxonomy" id="2859781"/>
    <lineage>
        <taxon>Bacteria</taxon>
        <taxon>Bacillati</taxon>
        <taxon>Bacillota</taxon>
        <taxon>Clostridia</taxon>
        <taxon>Eubacteriales</taxon>
        <taxon>Clostridiaceae</taxon>
        <taxon>Clostridium</taxon>
    </lineage>
</organism>
<dbReference type="PANTHER" id="PTHR30461:SF23">
    <property type="entry name" value="DNA RECOMBINASE-RELATED"/>
    <property type="match status" value="1"/>
</dbReference>
<reference evidence="2 3" key="1">
    <citation type="submission" date="2021-07" db="EMBL/GenBank/DDBJ databases">
        <title>Clostridium weizhouense sp. nov., an anaerobic bacterium isolated from activated sludge of Petroleum wastewater.</title>
        <authorList>
            <person name="Li Q."/>
        </authorList>
    </citation>
    <scope>NUCLEOTIDE SEQUENCE [LARGE SCALE GENOMIC DNA]</scope>
    <source>
        <strain evidence="2 3">YB-6</strain>
    </source>
</reference>
<feature type="domain" description="Resolvase/invertase-type recombinase catalytic" evidence="1">
    <location>
        <begin position="15"/>
        <end position="146"/>
    </location>
</feature>
<dbReference type="Gene3D" id="3.40.50.1390">
    <property type="entry name" value="Resolvase, N-terminal catalytic domain"/>
    <property type="match status" value="1"/>
</dbReference>